<feature type="domain" description="Guanylate cyclase" evidence="11">
    <location>
        <begin position="3197"/>
        <end position="3325"/>
    </location>
</feature>
<feature type="transmembrane region" description="Helical" evidence="9">
    <location>
        <begin position="2269"/>
        <end position="2287"/>
    </location>
</feature>
<feature type="region of interest" description="Disordered" evidence="8">
    <location>
        <begin position="359"/>
        <end position="411"/>
    </location>
</feature>
<dbReference type="OrthoDB" id="549829at2759"/>
<feature type="region of interest" description="Disordered" evidence="8">
    <location>
        <begin position="1127"/>
        <end position="1175"/>
    </location>
</feature>
<dbReference type="Pfam" id="PF00211">
    <property type="entry name" value="Guanylate_cyc"/>
    <property type="match status" value="1"/>
</dbReference>
<feature type="compositionally biased region" description="Low complexity" evidence="8">
    <location>
        <begin position="376"/>
        <end position="389"/>
    </location>
</feature>
<evidence type="ECO:0000313" key="13">
    <source>
        <dbReference type="Proteomes" id="UP000006906"/>
    </source>
</evidence>
<dbReference type="Gramene" id="PNW75467">
    <property type="protein sequence ID" value="PNW75467"/>
    <property type="gene ID" value="CHLRE_12g527700v5"/>
</dbReference>
<feature type="region of interest" description="Disordered" evidence="8">
    <location>
        <begin position="505"/>
        <end position="531"/>
    </location>
</feature>
<feature type="region of interest" description="Disordered" evidence="8">
    <location>
        <begin position="1064"/>
        <end position="1098"/>
    </location>
</feature>
<protein>
    <recommendedName>
        <fullName evidence="11">Guanylate cyclase domain-containing protein</fullName>
    </recommendedName>
</protein>
<evidence type="ECO:0000256" key="2">
    <source>
        <dbReference type="ARBA" id="ARBA00022692"/>
    </source>
</evidence>
<feature type="transmembrane region" description="Helical" evidence="9">
    <location>
        <begin position="2232"/>
        <end position="2257"/>
    </location>
</feature>
<feature type="region of interest" description="Disordered" evidence="8">
    <location>
        <begin position="2552"/>
        <end position="2602"/>
    </location>
</feature>
<keyword evidence="6 7" id="KW-0456">Lyase</keyword>
<feature type="region of interest" description="Disordered" evidence="8">
    <location>
        <begin position="1545"/>
        <end position="1572"/>
    </location>
</feature>
<dbReference type="PaxDb" id="3055-EDP00674"/>
<keyword evidence="2 9" id="KW-0812">Transmembrane</keyword>
<feature type="chain" id="PRO_5014459287" description="Guanylate cyclase domain-containing protein" evidence="10">
    <location>
        <begin position="16"/>
        <end position="3402"/>
    </location>
</feature>
<evidence type="ECO:0000256" key="3">
    <source>
        <dbReference type="ARBA" id="ARBA00022741"/>
    </source>
</evidence>
<feature type="compositionally biased region" description="Low complexity" evidence="8">
    <location>
        <begin position="509"/>
        <end position="523"/>
    </location>
</feature>
<feature type="compositionally biased region" description="Low complexity" evidence="8">
    <location>
        <begin position="2453"/>
        <end position="2483"/>
    </location>
</feature>
<dbReference type="PANTHER" id="PTHR11920">
    <property type="entry name" value="GUANYLYL CYCLASE"/>
    <property type="match status" value="1"/>
</dbReference>
<dbReference type="GeneID" id="5722458"/>
<reference evidence="12 13" key="1">
    <citation type="journal article" date="2007" name="Science">
        <title>The Chlamydomonas genome reveals the evolution of key animal and plant functions.</title>
        <authorList>
            <person name="Merchant S.S."/>
            <person name="Prochnik S.E."/>
            <person name="Vallon O."/>
            <person name="Harris E.H."/>
            <person name="Karpowicz S.J."/>
            <person name="Witman G.B."/>
            <person name="Terry A."/>
            <person name="Salamov A."/>
            <person name="Fritz-Laylin L.K."/>
            <person name="Marechal-Drouard L."/>
            <person name="Marshall W.F."/>
            <person name="Qu L.H."/>
            <person name="Nelson D.R."/>
            <person name="Sanderfoot A.A."/>
            <person name="Spalding M.H."/>
            <person name="Kapitonov V.V."/>
            <person name="Ren Q."/>
            <person name="Ferris P."/>
            <person name="Lindquist E."/>
            <person name="Shapiro H."/>
            <person name="Lucas S.M."/>
            <person name="Grimwood J."/>
            <person name="Schmutz J."/>
            <person name="Cardol P."/>
            <person name="Cerutti H."/>
            <person name="Chanfreau G."/>
            <person name="Chen C.L."/>
            <person name="Cognat V."/>
            <person name="Croft M.T."/>
            <person name="Dent R."/>
            <person name="Dutcher S."/>
            <person name="Fernandez E."/>
            <person name="Fukuzawa H."/>
            <person name="Gonzalez-Ballester D."/>
            <person name="Gonzalez-Halphen D."/>
            <person name="Hallmann A."/>
            <person name="Hanikenne M."/>
            <person name="Hippler M."/>
            <person name="Inwood W."/>
            <person name="Jabbari K."/>
            <person name="Kalanon M."/>
            <person name="Kuras R."/>
            <person name="Lefebvre P.A."/>
            <person name="Lemaire S.D."/>
            <person name="Lobanov A.V."/>
            <person name="Lohr M."/>
            <person name="Manuell A."/>
            <person name="Meier I."/>
            <person name="Mets L."/>
            <person name="Mittag M."/>
            <person name="Mittelmeier T."/>
            <person name="Moroney J.V."/>
            <person name="Moseley J."/>
            <person name="Napoli C."/>
            <person name="Nedelcu A.M."/>
            <person name="Niyogi K."/>
            <person name="Novoselov S.V."/>
            <person name="Paulsen I.T."/>
            <person name="Pazour G."/>
            <person name="Purton S."/>
            <person name="Ral J.P."/>
            <person name="Riano-Pachon D.M."/>
            <person name="Riekhof W."/>
            <person name="Rymarquis L."/>
            <person name="Schroda M."/>
            <person name="Stern D."/>
            <person name="Umen J."/>
            <person name="Willows R."/>
            <person name="Wilson N."/>
            <person name="Zimmer S.L."/>
            <person name="Allmer J."/>
            <person name="Balk J."/>
            <person name="Bisova K."/>
            <person name="Chen C.J."/>
            <person name="Elias M."/>
            <person name="Gendler K."/>
            <person name="Hauser C."/>
            <person name="Lamb M.R."/>
            <person name="Ledford H."/>
            <person name="Long J.C."/>
            <person name="Minagawa J."/>
            <person name="Page M.D."/>
            <person name="Pan J."/>
            <person name="Pootakham W."/>
            <person name="Roje S."/>
            <person name="Rose A."/>
            <person name="Stahlberg E."/>
            <person name="Terauchi A.M."/>
            <person name="Yang P."/>
            <person name="Ball S."/>
            <person name="Bowler C."/>
            <person name="Dieckmann C.L."/>
            <person name="Gladyshev V.N."/>
            <person name="Green P."/>
            <person name="Jorgensen R."/>
            <person name="Mayfield S."/>
            <person name="Mueller-Roeber B."/>
            <person name="Rajamani S."/>
            <person name="Sayre R.T."/>
            <person name="Brokstein P."/>
            <person name="Dubchak I."/>
            <person name="Goodstein D."/>
            <person name="Hornick L."/>
            <person name="Huang Y.W."/>
            <person name="Jhaveri J."/>
            <person name="Luo Y."/>
            <person name="Martinez D."/>
            <person name="Ngau W.C."/>
            <person name="Otillar B."/>
            <person name="Poliakov A."/>
            <person name="Porter A."/>
            <person name="Szajkowski L."/>
            <person name="Werner G."/>
            <person name="Zhou K."/>
            <person name="Grigoriev I.V."/>
            <person name="Rokhsar D.S."/>
            <person name="Grossman A.R."/>
        </authorList>
    </citation>
    <scope>NUCLEOTIDE SEQUENCE [LARGE SCALE GENOMIC DNA]</scope>
    <source>
        <strain evidence="13">CC-503</strain>
    </source>
</reference>
<evidence type="ECO:0000256" key="6">
    <source>
        <dbReference type="ARBA" id="ARBA00023239"/>
    </source>
</evidence>
<feature type="region of interest" description="Disordered" evidence="8">
    <location>
        <begin position="1311"/>
        <end position="1333"/>
    </location>
</feature>
<feature type="compositionally biased region" description="Basic and acidic residues" evidence="8">
    <location>
        <begin position="2484"/>
        <end position="2498"/>
    </location>
</feature>
<dbReference type="RefSeq" id="XP_042918611.1">
    <property type="nucleotide sequence ID" value="XM_043068516.1"/>
</dbReference>
<feature type="compositionally biased region" description="Low complexity" evidence="8">
    <location>
        <begin position="584"/>
        <end position="600"/>
    </location>
</feature>
<dbReference type="GO" id="GO:0006182">
    <property type="term" value="P:cGMP biosynthetic process"/>
    <property type="evidence" value="ECO:0000318"/>
    <property type="project" value="GO_Central"/>
</dbReference>
<feature type="region of interest" description="Disordered" evidence="8">
    <location>
        <begin position="623"/>
        <end position="646"/>
    </location>
</feature>
<accession>A0A2K3D4L1</accession>
<keyword evidence="4 9" id="KW-1133">Transmembrane helix</keyword>
<gene>
    <name evidence="12" type="ORF">CHLRE_12g527700v5</name>
</gene>
<dbReference type="SUPFAM" id="SSF55073">
    <property type="entry name" value="Nucleotide cyclase"/>
    <property type="match status" value="1"/>
</dbReference>
<evidence type="ECO:0000259" key="11">
    <source>
        <dbReference type="PROSITE" id="PS50125"/>
    </source>
</evidence>
<dbReference type="GO" id="GO:0001653">
    <property type="term" value="F:peptide receptor activity"/>
    <property type="evidence" value="ECO:0000318"/>
    <property type="project" value="GO_Central"/>
</dbReference>
<feature type="compositionally biased region" description="Low complexity" evidence="8">
    <location>
        <begin position="1311"/>
        <end position="1320"/>
    </location>
</feature>
<dbReference type="InterPro" id="IPR029787">
    <property type="entry name" value="Nucleotide_cyclase"/>
</dbReference>
<evidence type="ECO:0000256" key="8">
    <source>
        <dbReference type="SAM" id="MobiDB-lite"/>
    </source>
</evidence>
<dbReference type="InterPro" id="IPR018297">
    <property type="entry name" value="A/G_cyclase_CS"/>
</dbReference>
<feature type="region of interest" description="Disordered" evidence="8">
    <location>
        <begin position="1435"/>
        <end position="1494"/>
    </location>
</feature>
<dbReference type="PROSITE" id="PS00452">
    <property type="entry name" value="GUANYLATE_CYCLASE_1"/>
    <property type="match status" value="1"/>
</dbReference>
<dbReference type="FunFam" id="3.30.70.1230:FF:000059">
    <property type="entry name" value="Guanylate cyclase"/>
    <property type="match status" value="1"/>
</dbReference>
<dbReference type="GO" id="GO:0000166">
    <property type="term" value="F:nucleotide binding"/>
    <property type="evidence" value="ECO:0007669"/>
    <property type="project" value="UniProtKB-KW"/>
</dbReference>
<feature type="region of interest" description="Disordered" evidence="8">
    <location>
        <begin position="782"/>
        <end position="807"/>
    </location>
</feature>
<keyword evidence="13" id="KW-1185">Reference proteome</keyword>
<evidence type="ECO:0000256" key="1">
    <source>
        <dbReference type="ARBA" id="ARBA00004370"/>
    </source>
</evidence>
<feature type="compositionally biased region" description="Low complexity" evidence="8">
    <location>
        <begin position="1484"/>
        <end position="1494"/>
    </location>
</feature>
<dbReference type="InterPro" id="IPR001054">
    <property type="entry name" value="A/G_cyclase"/>
</dbReference>
<keyword evidence="3" id="KW-0547">Nucleotide-binding</keyword>
<feature type="compositionally biased region" description="Basic residues" evidence="8">
    <location>
        <begin position="624"/>
        <end position="633"/>
    </location>
</feature>
<keyword evidence="10" id="KW-0732">Signal</keyword>
<comment type="similarity">
    <text evidence="7">Belongs to the adenylyl cyclase class-4/guanylyl cyclase family.</text>
</comment>
<comment type="subcellular location">
    <subcellularLocation>
        <location evidence="1">Membrane</location>
    </subcellularLocation>
</comment>
<dbReference type="PROSITE" id="PS50125">
    <property type="entry name" value="GUANYLATE_CYCLASE_2"/>
    <property type="match status" value="1"/>
</dbReference>
<feature type="transmembrane region" description="Helical" evidence="9">
    <location>
        <begin position="2334"/>
        <end position="2359"/>
    </location>
</feature>
<evidence type="ECO:0000256" key="7">
    <source>
        <dbReference type="RuleBase" id="RU000405"/>
    </source>
</evidence>
<evidence type="ECO:0000256" key="5">
    <source>
        <dbReference type="ARBA" id="ARBA00023136"/>
    </source>
</evidence>
<dbReference type="InterPro" id="IPR050401">
    <property type="entry name" value="Cyclic_nucleotide_synthase"/>
</dbReference>
<dbReference type="Proteomes" id="UP000006906">
    <property type="component" value="Chromosome 12"/>
</dbReference>
<evidence type="ECO:0000256" key="10">
    <source>
        <dbReference type="SAM" id="SignalP"/>
    </source>
</evidence>
<feature type="region of interest" description="Disordered" evidence="8">
    <location>
        <begin position="2453"/>
        <end position="2520"/>
    </location>
</feature>
<feature type="region of interest" description="Disordered" evidence="8">
    <location>
        <begin position="1593"/>
        <end position="1623"/>
    </location>
</feature>
<dbReference type="CDD" id="cd07302">
    <property type="entry name" value="CHD"/>
    <property type="match status" value="1"/>
</dbReference>
<keyword evidence="5 9" id="KW-0472">Membrane</keyword>
<feature type="compositionally biased region" description="Low complexity" evidence="8">
    <location>
        <begin position="295"/>
        <end position="333"/>
    </location>
</feature>
<feature type="region of interest" description="Disordered" evidence="8">
    <location>
        <begin position="2878"/>
        <end position="2898"/>
    </location>
</feature>
<feature type="region of interest" description="Disordered" evidence="8">
    <location>
        <begin position="228"/>
        <end position="333"/>
    </location>
</feature>
<evidence type="ECO:0000256" key="4">
    <source>
        <dbReference type="ARBA" id="ARBA00022989"/>
    </source>
</evidence>
<sequence>MLLHAAVVVVVVALGHEPGALRAGSGRDAASISKAAKASRRGGGSDSQYVSSIPHWLERLRPEWSWTWLTAAQLVATVAQSLGWLLSASGPAAMGLMGGTRHDGRSGLLMAFVVQALGTMMQQERPAAFTRHLALLACCYMPFDILTMLAAPHWQHASAAGGLHQSRNQPTSAGAHDVTATALLYFVAAHACMAAQACFVAICPPQDQPPPLRQQAAGRAATPPALVLKPSHTSHVPEPLLTAPDAPLRRRTSAGSPTLAPHHHRHAHQEHQPLQQLSQQDEKEEQQEWVAAHNRPVSRSAARSTAPAPADAPSVSTTGNTASGSGSVGVQGQASLPAPAAMGAADPNGHGVDQAAVQRRGSALPRQLQLPEGEPASSSTAVDSSGSVDPPVAGAATQPGDPSSCSGADDRVAGPQRVTLAATAAPSVIRTSGDGYVPEPTSMPSRSTHSFPFRELPAALSTPVDRATAGATDISSAISASGAASHEAPPSGARSLPQLRILSDTQSHSAGSRSQRAGAASTGRVDHAPPGVDDLVSPWAERMPVVPPPGAHLQHAAGGHAPLQPSLMMVAADNLAVHTQPTDSATSPGAPAAAAGTTSSQRSLQGGATAATAAAAAVLAPRHSGLRQRHSLGPRRSSGAGGVAHGDGGLSMMSSTASAASAHNAAAASSAAAGALELWLLRRGLACTMAALVLAVYLRVLLVPTPASGDLSSAAPSVLAAALQALRALPSLLCLAALAVVNGAAGVSALLLGGRPLQLGPQLAGLLRPLLKVHAETRSTSEVAAGVAPATDAAQPGERSDGQGSSAVTSLPLDVLLRWDVTLRTALPAAMAVAVRGLYGPESPCSSDHVYLWLALQPATGEVASTPVQDEGQRASAALAGGSNGRGQRYKLLSLATVLPMQLSTALAARAAHTLLAGLSGGAGTGAAPAAAGGAHEVGLFAFVRALVNLDPRHLPEYGVGAALALGLRAVLLSGCTTGGVVGAQVEPDSGIEAQQQEQQEQQEQQQQQHSAGDNATPLVAERHPTSVASVARSLAAETSLRSAASTQSSAAALTASGSSHKLLFTGSGGSNPASGPQVSPRTAANGAHSRPARGSVAIGSTGAVQPISVATAAAYIAVPSLASPASGPQPFSSPLGQVHAWSPSARSPHAVGPADRVRTSTGGGPWGDGDAAGPVLPTASTAVAAPPPSTAAAAVQARMARRAPPRSSSFNLRLSLSYGSQVLASALSPITVGAIAVLRDATGTATTPTPSAMSCRQSATSVISEQLEALLDLKRLSTASSLGPGAAAATVGAVAAASAAGAEAAGQAPASAVGPYVRTRSARRRRGSNASVDNGGIALYRQQLGALLVAGSGRGAGAAGSPRHGVSPNAGSRLSALQAELRGGWASDAVGDDGEEEEDDIEEGVALALQAAELGTWGRRQHGSMPALAAIVGGGSGRTTSRPGSVGGGFSATSTPRSPLHRAGDALRPAAAPQDATASVERGSGAADAASSGAVSAANALESSLLSRRSLRKLASMPSRLRSSAAAAAAVAAVDAEVAATAAARSGHSSRTGDGGLEPAIHGGKSGAGPLGELWRRQRAAAAAAAAAASAAPRARRLSRGPQVQQGEEGAEVQEESRDALGSSAAASPLGLAVELGLAAAAAASGLGADASVGLRGGGAAASSVPLTPSALGAEQDLRREALRSLVLARWRLSLAAGMDGQYGPAGAAGATADAVGSLGVVLPGVPQDADVVADGVAGVEVGEEGDDDFREAMLSDPYRVSTTISAVLGTTGTLGTPRVSAGGNDVTGLTGDFGLVASPHGPGSAGARTWTARSTAAAAAALAEVAAAADELAVMSPRSGAGTGGDGGGGVAAAASLVSPQLSGMLSFGGTGIGTGNASALTGNSRRSLGLSSRNTSIKTAILSRNSSLNYGQPGGAAAGAGVLLSTGASSKSLMSSGPAAAGGTVNSGAAAPAVATAAPRTTAAAKALAVLARWWFLRGAPLLEAAWLGEAGALLLQLAFSPRIVATGILGSASRGMGGAAWAWLARAPQVACMAHLAGMAAAPEWCETWGPALWAARAMIGPALQHGALAAAGVSVTAAGPLQAAWEAAYMTAALRLTTPQHGSLVLATTAVLALVTLNGAGPQAASGSADVVGALWSLEAALRHAAGLLAASTVGAALGMVATRALPAAAAGMLTSSALRRQLSPPRAAAAALWSATLLGDSEAVASGAAMAYLLVSRAVLLRAARILRAAVLVLLSGAAAAASAFVSAFLAIAKDAAGGSTSYIAAGNLTVVSPASSSYNLRWRLRRWLVASAVETAATAAGGVVNGSSEEPSAAAGLAAALPSRTPAAVAVGALVALLVALAAAQALILAALTGDGRRMSRFHRRQAALMGLKGRLLAAPTVLELLTELTMSTDQLLEGCSAWTIIVPTSDDAEAPGGGRGGGGAAASSGVLLELRVDPDLQLWPAKAHSGQSESSSHGASGSAAPSPEATAAAAVAERDRQAAKRQRAEQKQNNMLRRRQPRPPSRTGGAAPQLFTIDSVAPEEPGAGDTNELHLLETMSSIIKEGKSDSEEDDEDSTDESEEDAEEGRNGAGKGAPAASTAPNGETAAGDAAGRAPSVQLADFPSLQLAIIHRTVWSVHGRTTRVYGAAALSDTLILQQPTPPDLEALAAAVGAGALLVVPMECLAQPYGLLVVATAHPAAADRHLRLLCQGLADGLAQALYLKQLQADVAASDMIMQDIYPSQQVVQVVKRRFHAAGAASQRLMMPGSATAAAAAAMAAAAGSGSPAANSLQGFAAGGSGHGGAGPFSAGVRAPTGMGSYAASPKVIAGGGVGTPPPRSANPYQHHLASVSSPSFAATTLPRFSSHASATAAAATAASAGVSAMDGGLAGTAPGSEPGSAGLTRAHPAGPLLETTSASFSLNETLDVTGLPGGALLASSHSIGAPSASPVVPGGAGSGPGSATASVVAQGRGVYAAVVSAFSSGSAATLGGIMSFGRADSAPIPAAALVSVSGASVTSGLGHVPLGASRLSLDPHHGTTNGASRSQTMTSSQAAALAAAAGLGAGVSNSAPGGPVSCLGGPTPMPAVAAAACALAPGLRPVSVSVAGAMVEAAVGARGSPLASLSGFFSTSVAVAAAGGSSVAGPAAAGAAELTHGSGLSTTFAAAMESGSAFGSVGGSQQRTINGADYDGALPVGVPYARWHSAVSVLFADICGYTATSQALQPEEVMALLHTLFCKYDALLAVYGVYKVETIGDCFMAATGLETESSGHALDMVRFGRAMIAAAAEVTNPVTGEPLQIRVGIHSGRVMSGIVGHCRARYCLFGDTVNTASRLESTGVPGRVQIAEETYALLPEEEQRAWVCRGPVEMKGKGLKQTYLSALLDGEPEQLAVAEAEAAAAAAEAQAESAPPC</sequence>
<evidence type="ECO:0000313" key="12">
    <source>
        <dbReference type="EMBL" id="PNW75467.1"/>
    </source>
</evidence>
<feature type="region of interest" description="Disordered" evidence="8">
    <location>
        <begin position="992"/>
        <end position="1014"/>
    </location>
</feature>
<dbReference type="GO" id="GO:0007168">
    <property type="term" value="P:receptor guanylyl cyclase signaling pathway"/>
    <property type="evidence" value="ECO:0000318"/>
    <property type="project" value="GO_Central"/>
</dbReference>
<feature type="compositionally biased region" description="Polar residues" evidence="8">
    <location>
        <begin position="1071"/>
        <end position="1083"/>
    </location>
</feature>
<name>A0A2K3D4L1_CHLRE</name>
<organism evidence="12 13">
    <name type="scientific">Chlamydomonas reinhardtii</name>
    <name type="common">Chlamydomonas smithii</name>
    <dbReference type="NCBI Taxonomy" id="3055"/>
    <lineage>
        <taxon>Eukaryota</taxon>
        <taxon>Viridiplantae</taxon>
        <taxon>Chlorophyta</taxon>
        <taxon>core chlorophytes</taxon>
        <taxon>Chlorophyceae</taxon>
        <taxon>CS clade</taxon>
        <taxon>Chlamydomonadales</taxon>
        <taxon>Chlamydomonadaceae</taxon>
        <taxon>Chlamydomonas</taxon>
    </lineage>
</organism>
<dbReference type="GO" id="GO:0035556">
    <property type="term" value="P:intracellular signal transduction"/>
    <property type="evidence" value="ECO:0007669"/>
    <property type="project" value="InterPro"/>
</dbReference>
<dbReference type="EMBL" id="CM008973">
    <property type="protein sequence ID" value="PNW75467.1"/>
    <property type="molecule type" value="Genomic_DNA"/>
</dbReference>
<proteinExistence type="inferred from homology"/>
<dbReference type="ExpressionAtlas" id="A0A2K3D4L1">
    <property type="expression patterns" value="baseline"/>
</dbReference>
<dbReference type="Gene3D" id="3.30.70.1230">
    <property type="entry name" value="Nucleotide cyclase"/>
    <property type="match status" value="1"/>
</dbReference>
<dbReference type="SMART" id="SM00044">
    <property type="entry name" value="CYCc"/>
    <property type="match status" value="1"/>
</dbReference>
<feature type="compositionally biased region" description="Acidic residues" evidence="8">
    <location>
        <begin position="2558"/>
        <end position="2574"/>
    </location>
</feature>
<dbReference type="InParanoid" id="A0A2K3D4L1"/>
<feature type="region of interest" description="Disordered" evidence="8">
    <location>
        <begin position="579"/>
        <end position="607"/>
    </location>
</feature>
<dbReference type="KEGG" id="cre:CHLRE_12g527700v5"/>
<feature type="compositionally biased region" description="Low complexity" evidence="8">
    <location>
        <begin position="784"/>
        <end position="794"/>
    </location>
</feature>
<dbReference type="PANTHER" id="PTHR11920:SF335">
    <property type="entry name" value="GUANYLATE CYCLASE"/>
    <property type="match status" value="1"/>
</dbReference>
<feature type="compositionally biased region" description="Low complexity" evidence="8">
    <location>
        <begin position="995"/>
        <end position="1009"/>
    </location>
</feature>
<evidence type="ECO:0000256" key="9">
    <source>
        <dbReference type="SAM" id="Phobius"/>
    </source>
</evidence>
<dbReference type="GO" id="GO:0004383">
    <property type="term" value="F:guanylate cyclase activity"/>
    <property type="evidence" value="ECO:0000318"/>
    <property type="project" value="GO_Central"/>
</dbReference>
<dbReference type="GO" id="GO:0005886">
    <property type="term" value="C:plasma membrane"/>
    <property type="evidence" value="ECO:0000318"/>
    <property type="project" value="GO_Central"/>
</dbReference>
<feature type="region of interest" description="Disordered" evidence="8">
    <location>
        <begin position="423"/>
        <end position="450"/>
    </location>
</feature>
<feature type="signal peptide" evidence="10">
    <location>
        <begin position="1"/>
        <end position="15"/>
    </location>
</feature>